<sequence>MATNKQRKEGTRTRSASPPSAPLLPPAPSQAKNRGASPRPFADEPPIKLPTQTRIRSKAGPIQAPPAVADGHELARATVPVSGTKLESARRLLMLLFVGYLGYSLYFVCPSLDHHRSNAICDGVTQFQDWLRPYSGPVLQRLDGTYRTYAEPYVKQYGEPLYQQGQKYYVEVAQPAFVATTDKARSSYNQYAHPHVNKAVNTIYTDNVKAHVGRVQKSLDGCHKHVQNRLVDVKKMSMDAKNHANHLYSIHVQPVFDRVTPHAKTAWNHASTGANKAHGTANVLYMKHINPYAQQTWTVVMDSAGNIKESFARHTDEIWGTRFSKQNQSKPGRAARRAAEKARWTERKAQEAAKKAKFEAEQAKADAEAHAKGVKDTLLRRAEEYVESAKEALQETVSGAQKVVGEYSDTIKAAVLGKTGAHKKATDQASKIPSAEEIKAAAVEKGQNAHKGAEQFVKTVTEAATKKAQKVEQVVVDEAEYLRRLADEREHEAGKLPENIKKTVIEKAHEAQEAVAHQASNIRHAVQDAGAYIVDSVTGASHDAKEAIKNEADHLAKLAGEKKENMERLAKQEAAALKHAALEKEMETRKAAEDAIIKAQGTYDAAGQRAEDIKTKVKGASKDAEKAAGEKVETIKKAAEDATTKAQGACDAAGQRAECIKAKVKGASKDAEEVAGEKVETIKKAAQEYTESFQDSAKDQFDNIKLSADQIVMSGKEQVNRGQEYVSHKVKDAGQQVEHAKDDVKHKAHDAHTAAKTSLEAMLTGIEATFGKFYEYEEDETKNLQSKLQSAINEHITGAKEAARNLERTNHEAYEAFESYVKDWRNQGGNLEERLSKLSQNSVDSIKKIGQKAEEEQAAAKSKAQVLSNNVEVYLTGFWDILSDRLAASKVTVVSDLNVFKDTSSKDDDKTLRGKLEELERSARTRLESTGSNTRNKAQELLKQVEEIWSQSEAKSREYVERTRELALKAREDVKASVLAATGGGSEKVADIFHEKKGLPEGGPAGLIADEPEPNVRIATEEPGSGHRHHRH</sequence>
<keyword evidence="3" id="KW-0812">Transmembrane</keyword>
<dbReference type="AlphaFoldDB" id="A0A9P6M0Y8"/>
<feature type="transmembrane region" description="Helical" evidence="3">
    <location>
        <begin position="92"/>
        <end position="108"/>
    </location>
</feature>
<dbReference type="EMBL" id="JAAAHW010006514">
    <property type="protein sequence ID" value="KAF9959262.1"/>
    <property type="molecule type" value="Genomic_DNA"/>
</dbReference>
<proteinExistence type="predicted"/>
<name>A0A9P6M0Y8_9FUNG</name>
<evidence type="ECO:0000256" key="1">
    <source>
        <dbReference type="SAM" id="Coils"/>
    </source>
</evidence>
<protein>
    <submittedName>
        <fullName evidence="4">Uncharacterized protein</fullName>
    </submittedName>
</protein>
<feature type="compositionally biased region" description="Basic and acidic residues" evidence="2">
    <location>
        <begin position="1"/>
        <end position="12"/>
    </location>
</feature>
<feature type="compositionally biased region" description="Pro residues" evidence="2">
    <location>
        <begin position="19"/>
        <end position="28"/>
    </location>
</feature>
<gene>
    <name evidence="4" type="ORF">BGZ65_000610</name>
</gene>
<dbReference type="Gene3D" id="1.20.120.20">
    <property type="entry name" value="Apolipoprotein"/>
    <property type="match status" value="1"/>
</dbReference>
<dbReference type="Proteomes" id="UP000749646">
    <property type="component" value="Unassembled WGS sequence"/>
</dbReference>
<feature type="coiled-coil region" evidence="1">
    <location>
        <begin position="346"/>
        <end position="395"/>
    </location>
</feature>
<feature type="region of interest" description="Disordered" evidence="2">
    <location>
        <begin position="1"/>
        <end position="47"/>
    </location>
</feature>
<keyword evidence="3" id="KW-0472">Membrane</keyword>
<reference evidence="4" key="1">
    <citation type="journal article" date="2020" name="Fungal Divers.">
        <title>Resolving the Mortierellaceae phylogeny through synthesis of multi-gene phylogenetics and phylogenomics.</title>
        <authorList>
            <person name="Vandepol N."/>
            <person name="Liber J."/>
            <person name="Desiro A."/>
            <person name="Na H."/>
            <person name="Kennedy M."/>
            <person name="Barry K."/>
            <person name="Grigoriev I.V."/>
            <person name="Miller A.N."/>
            <person name="O'Donnell K."/>
            <person name="Stajich J.E."/>
            <person name="Bonito G."/>
        </authorList>
    </citation>
    <scope>NUCLEOTIDE SEQUENCE</scope>
    <source>
        <strain evidence="4">MES-2147</strain>
    </source>
</reference>
<comment type="caution">
    <text evidence="4">The sequence shown here is derived from an EMBL/GenBank/DDBJ whole genome shotgun (WGS) entry which is preliminary data.</text>
</comment>
<evidence type="ECO:0000313" key="4">
    <source>
        <dbReference type="EMBL" id="KAF9959262.1"/>
    </source>
</evidence>
<feature type="region of interest" description="Disordered" evidence="2">
    <location>
        <begin position="996"/>
        <end position="1032"/>
    </location>
</feature>
<keyword evidence="1" id="KW-0175">Coiled coil</keyword>
<evidence type="ECO:0000256" key="3">
    <source>
        <dbReference type="SAM" id="Phobius"/>
    </source>
</evidence>
<keyword evidence="5" id="KW-1185">Reference proteome</keyword>
<accession>A0A9P6M0Y8</accession>
<keyword evidence="3" id="KW-1133">Transmembrane helix</keyword>
<evidence type="ECO:0000313" key="5">
    <source>
        <dbReference type="Proteomes" id="UP000749646"/>
    </source>
</evidence>
<dbReference type="OrthoDB" id="3260408at2759"/>
<evidence type="ECO:0000256" key="2">
    <source>
        <dbReference type="SAM" id="MobiDB-lite"/>
    </source>
</evidence>
<organism evidence="4 5">
    <name type="scientific">Modicella reniformis</name>
    <dbReference type="NCBI Taxonomy" id="1440133"/>
    <lineage>
        <taxon>Eukaryota</taxon>
        <taxon>Fungi</taxon>
        <taxon>Fungi incertae sedis</taxon>
        <taxon>Mucoromycota</taxon>
        <taxon>Mortierellomycotina</taxon>
        <taxon>Mortierellomycetes</taxon>
        <taxon>Mortierellales</taxon>
        <taxon>Mortierellaceae</taxon>
        <taxon>Modicella</taxon>
    </lineage>
</organism>